<dbReference type="EMBL" id="RKHQ01000002">
    <property type="protein sequence ID" value="ROR93644.1"/>
    <property type="molecule type" value="Genomic_DNA"/>
</dbReference>
<name>A0A3N2D2E3_9MICO</name>
<evidence type="ECO:0000313" key="2">
    <source>
        <dbReference type="Proteomes" id="UP000275356"/>
    </source>
</evidence>
<keyword evidence="2" id="KW-1185">Reference proteome</keyword>
<dbReference type="Proteomes" id="UP000275356">
    <property type="component" value="Unassembled WGS sequence"/>
</dbReference>
<dbReference type="InterPro" id="IPR021555">
    <property type="entry name" value="DUF3000"/>
</dbReference>
<organism evidence="1 2">
    <name type="scientific">Salana multivorans</name>
    <dbReference type="NCBI Taxonomy" id="120377"/>
    <lineage>
        <taxon>Bacteria</taxon>
        <taxon>Bacillati</taxon>
        <taxon>Actinomycetota</taxon>
        <taxon>Actinomycetes</taxon>
        <taxon>Micrococcales</taxon>
        <taxon>Beutenbergiaceae</taxon>
        <taxon>Salana</taxon>
    </lineage>
</organism>
<gene>
    <name evidence="1" type="ORF">EDD28_3066</name>
</gene>
<reference evidence="1 2" key="1">
    <citation type="submission" date="2018-11" db="EMBL/GenBank/DDBJ databases">
        <title>Sequencing the genomes of 1000 actinobacteria strains.</title>
        <authorList>
            <person name="Klenk H.-P."/>
        </authorList>
    </citation>
    <scope>NUCLEOTIDE SEQUENCE [LARGE SCALE GENOMIC DNA]</scope>
    <source>
        <strain evidence="1 2">DSM 13521</strain>
    </source>
</reference>
<proteinExistence type="predicted"/>
<evidence type="ECO:0008006" key="3">
    <source>
        <dbReference type="Google" id="ProtNLM"/>
    </source>
</evidence>
<protein>
    <recommendedName>
        <fullName evidence="3">DUF3000 family protein</fullName>
    </recommendedName>
</protein>
<dbReference type="RefSeq" id="WP_245968105.1">
    <property type="nucleotide sequence ID" value="NZ_CALFQU010000047.1"/>
</dbReference>
<comment type="caution">
    <text evidence="1">The sequence shown here is derived from an EMBL/GenBank/DDBJ whole genome shotgun (WGS) entry which is preliminary data.</text>
</comment>
<dbReference type="AlphaFoldDB" id="A0A3N2D2E3"/>
<dbReference type="Pfam" id="PF11452">
    <property type="entry name" value="DUF3000"/>
    <property type="match status" value="1"/>
</dbReference>
<evidence type="ECO:0000313" key="1">
    <source>
        <dbReference type="EMBL" id="ROR93644.1"/>
    </source>
</evidence>
<sequence>MPQNETPSLPPDFEAALLSLRGHAWRSEVRLEEVPPPTRIAPWALALTAEVNPTSEPEDMVANGRFVVLHDPDGQDAWNGTFRVVVLARARLEDEMGDDPLLGEAAWSWLTDSLTEAGADYHSLSGTVTRVLSETFGGLEVRGHEVEVELRASWTPGSTDLGPHLRAWVAATAWAGGLPPLPENVTALGARRPRG</sequence>
<accession>A0A3N2D2E3</accession>